<comment type="caution">
    <text evidence="3">The sequence shown here is derived from an EMBL/GenBank/DDBJ whole genome shotgun (WGS) entry which is preliminary data.</text>
</comment>
<evidence type="ECO:0000256" key="1">
    <source>
        <dbReference type="SAM" id="MobiDB-lite"/>
    </source>
</evidence>
<sequence>MVRTKTPFMAPTSVTTPTKTPSANQKPSINVTTTLLSPRTSERSLLAGEQVQCETERRKNPSVRSDHPFAAKIRCGQCGGWYGRKTWHSTSKYSRRIWRCNNKYEGNKTGCTTPHVLETQIEGAFAAALTERLGKLSGAGDVLELLEATTFNTDKLHVELAALDEQAEGLIARMNTLIAQGAHAAIDPDQYDADYADLERKYQKADAKRIKTAEAIKNRETRRHQAHQVCDYLQTQPPLAYTPEAWNTLVDEAVVSADGAIEVRFKDEPHA</sequence>
<dbReference type="InterPro" id="IPR025827">
    <property type="entry name" value="Zn_ribbon_recom_dom"/>
</dbReference>
<feature type="compositionally biased region" description="Low complexity" evidence="1">
    <location>
        <begin position="11"/>
        <end position="22"/>
    </location>
</feature>
<protein>
    <recommendedName>
        <fullName evidence="2">Recombinase zinc beta ribbon domain-containing protein</fullName>
    </recommendedName>
</protein>
<reference evidence="3 4" key="1">
    <citation type="submission" date="2019-08" db="EMBL/GenBank/DDBJ databases">
        <title>In-depth cultivation of the pig gut microbiome towards novel bacterial diversity and tailored functional studies.</title>
        <authorList>
            <person name="Wylensek D."/>
            <person name="Hitch T.C.A."/>
            <person name="Clavel T."/>
        </authorList>
    </citation>
    <scope>NUCLEOTIDE SEQUENCE [LARGE SCALE GENOMIC DNA]</scope>
    <source>
        <strain evidence="3 4">WB03_NA08</strain>
    </source>
</reference>
<feature type="domain" description="Recombinase zinc beta ribbon" evidence="2">
    <location>
        <begin position="68"/>
        <end position="129"/>
    </location>
</feature>
<dbReference type="Pfam" id="PF13408">
    <property type="entry name" value="Zn_ribbon_recom"/>
    <property type="match status" value="1"/>
</dbReference>
<proteinExistence type="predicted"/>
<keyword evidence="4" id="KW-1185">Reference proteome</keyword>
<evidence type="ECO:0000313" key="4">
    <source>
        <dbReference type="Proteomes" id="UP000470875"/>
    </source>
</evidence>
<name>A0A6N7WAP2_9ACTO</name>
<dbReference type="Proteomes" id="UP000470875">
    <property type="component" value="Unassembled WGS sequence"/>
</dbReference>
<evidence type="ECO:0000313" key="3">
    <source>
        <dbReference type="EMBL" id="MSS85296.1"/>
    </source>
</evidence>
<evidence type="ECO:0000259" key="2">
    <source>
        <dbReference type="Pfam" id="PF13408"/>
    </source>
</evidence>
<accession>A0A6N7WAP2</accession>
<dbReference type="AlphaFoldDB" id="A0A6N7WAP2"/>
<dbReference type="EMBL" id="VULO01000015">
    <property type="protein sequence ID" value="MSS85296.1"/>
    <property type="molecule type" value="Genomic_DNA"/>
</dbReference>
<feature type="region of interest" description="Disordered" evidence="1">
    <location>
        <begin position="1"/>
        <end position="27"/>
    </location>
</feature>
<gene>
    <name evidence="3" type="ORF">FYJ24_11135</name>
</gene>
<organism evidence="3 4">
    <name type="scientific">Scrofimicrobium canadense</name>
    <dbReference type="NCBI Taxonomy" id="2652290"/>
    <lineage>
        <taxon>Bacteria</taxon>
        <taxon>Bacillati</taxon>
        <taxon>Actinomycetota</taxon>
        <taxon>Actinomycetes</taxon>
        <taxon>Actinomycetales</taxon>
        <taxon>Actinomycetaceae</taxon>
        <taxon>Scrofimicrobium</taxon>
    </lineage>
</organism>